<dbReference type="GO" id="GO:0008270">
    <property type="term" value="F:zinc ion binding"/>
    <property type="evidence" value="ECO:0007669"/>
    <property type="project" value="InterPro"/>
</dbReference>
<dbReference type="InterPro" id="IPR012934">
    <property type="entry name" value="Znf_AD"/>
</dbReference>
<protein>
    <recommendedName>
        <fullName evidence="2">ZAD domain-containing protein</fullName>
    </recommendedName>
</protein>
<reference evidence="3" key="2">
    <citation type="submission" date="2020-05" db="UniProtKB">
        <authorList>
            <consortium name="EnsemblMetazoa"/>
        </authorList>
    </citation>
    <scope>IDENTIFICATION</scope>
    <source>
        <strain evidence="3">maculatus3</strain>
    </source>
</reference>
<organism evidence="3 4">
    <name type="scientific">Anopheles maculatus</name>
    <dbReference type="NCBI Taxonomy" id="74869"/>
    <lineage>
        <taxon>Eukaryota</taxon>
        <taxon>Metazoa</taxon>
        <taxon>Ecdysozoa</taxon>
        <taxon>Arthropoda</taxon>
        <taxon>Hexapoda</taxon>
        <taxon>Insecta</taxon>
        <taxon>Pterygota</taxon>
        <taxon>Neoptera</taxon>
        <taxon>Endopterygota</taxon>
        <taxon>Diptera</taxon>
        <taxon>Nematocera</taxon>
        <taxon>Culicoidea</taxon>
        <taxon>Culicidae</taxon>
        <taxon>Anophelinae</taxon>
        <taxon>Anopheles</taxon>
        <taxon>Anopheles maculatus group</taxon>
    </lineage>
</organism>
<dbReference type="SMART" id="SM00868">
    <property type="entry name" value="zf-AD"/>
    <property type="match status" value="1"/>
</dbReference>
<feature type="compositionally biased region" description="Low complexity" evidence="1">
    <location>
        <begin position="87"/>
        <end position="104"/>
    </location>
</feature>
<dbReference type="Proteomes" id="UP000075901">
    <property type="component" value="Unassembled WGS sequence"/>
</dbReference>
<dbReference type="EnsemblMetazoa" id="AMAM021618-RA">
    <property type="protein sequence ID" value="AMAM021618-PA"/>
    <property type="gene ID" value="AMAM021618"/>
</dbReference>
<evidence type="ECO:0000256" key="1">
    <source>
        <dbReference type="SAM" id="MobiDB-lite"/>
    </source>
</evidence>
<feature type="domain" description="ZAD" evidence="2">
    <location>
        <begin position="5"/>
        <end position="71"/>
    </location>
</feature>
<evidence type="ECO:0000259" key="2">
    <source>
        <dbReference type="SMART" id="SM00868"/>
    </source>
</evidence>
<dbReference type="GO" id="GO:0005634">
    <property type="term" value="C:nucleus"/>
    <property type="evidence" value="ECO:0007669"/>
    <property type="project" value="InterPro"/>
</dbReference>
<evidence type="ECO:0000313" key="4">
    <source>
        <dbReference type="Proteomes" id="UP000075901"/>
    </source>
</evidence>
<reference evidence="4" key="1">
    <citation type="submission" date="2013-09" db="EMBL/GenBank/DDBJ databases">
        <title>The Genome Sequence of Anopheles maculatus species B.</title>
        <authorList>
            <consortium name="The Broad Institute Genomics Platform"/>
            <person name="Neafsey D.E."/>
            <person name="Besansky N."/>
            <person name="Howell P."/>
            <person name="Walton C."/>
            <person name="Young S.K."/>
            <person name="Zeng Q."/>
            <person name="Gargeya S."/>
            <person name="Fitzgerald M."/>
            <person name="Haas B."/>
            <person name="Abouelleil A."/>
            <person name="Allen A.W."/>
            <person name="Alvarado L."/>
            <person name="Arachchi H.M."/>
            <person name="Berlin A.M."/>
            <person name="Chapman S.B."/>
            <person name="Gainer-Dewar J."/>
            <person name="Goldberg J."/>
            <person name="Griggs A."/>
            <person name="Gujja S."/>
            <person name="Hansen M."/>
            <person name="Howarth C."/>
            <person name="Imamovic A."/>
            <person name="Ireland A."/>
            <person name="Larimer J."/>
            <person name="McCowan C."/>
            <person name="Murphy C."/>
            <person name="Pearson M."/>
            <person name="Poon T.W."/>
            <person name="Priest M."/>
            <person name="Roberts A."/>
            <person name="Saif S."/>
            <person name="Shea T."/>
            <person name="Sisk P."/>
            <person name="Sykes S."/>
            <person name="Wortman J."/>
            <person name="Nusbaum C."/>
            <person name="Birren B."/>
        </authorList>
    </citation>
    <scope>NUCLEOTIDE SEQUENCE [LARGE SCALE GENOMIC DNA]</scope>
    <source>
        <strain evidence="4">maculatus3</strain>
    </source>
</reference>
<keyword evidence="4" id="KW-1185">Reference proteome</keyword>
<dbReference type="SUPFAM" id="SSF57716">
    <property type="entry name" value="Glucocorticoid receptor-like (DNA-binding domain)"/>
    <property type="match status" value="1"/>
</dbReference>
<feature type="region of interest" description="Disordered" evidence="1">
    <location>
        <begin position="70"/>
        <end position="119"/>
    </location>
</feature>
<feature type="compositionally biased region" description="Low complexity" evidence="1">
    <location>
        <begin position="70"/>
        <end position="79"/>
    </location>
</feature>
<sequence>MSHQTCVSCNVKNSGMIAIYQHPNGLDEMFRTVTDVEVQSEDHLCVPCYDDMKIAYRFKQKCRQNVALRTTQQTQKRTQPPASSELSVNSTTDVSTTVSEPSSSKDAISKEDSIKETEASSLVQQKVELILDNETLQDDADISFEIVEQEPEDAAH</sequence>
<dbReference type="AlphaFoldDB" id="A0A182T895"/>
<accession>A0A182T895</accession>
<proteinExistence type="predicted"/>
<name>A0A182T895_9DIPT</name>
<evidence type="ECO:0000313" key="3">
    <source>
        <dbReference type="EnsemblMetazoa" id="AMAM021618-PA"/>
    </source>
</evidence>
<dbReference type="VEuPathDB" id="VectorBase:AMAM021618"/>
<feature type="compositionally biased region" description="Basic and acidic residues" evidence="1">
    <location>
        <begin position="107"/>
        <end position="118"/>
    </location>
</feature>